<proteinExistence type="predicted"/>
<name>E0S9I5_ENCIT</name>
<gene>
    <name evidence="1" type="ORF">Eint_100440</name>
</gene>
<protein>
    <submittedName>
        <fullName evidence="1">Uncharacterized protein</fullName>
    </submittedName>
</protein>
<accession>E0S9I5</accession>
<dbReference type="KEGG" id="ein:Eint_100440"/>
<organism evidence="1 2">
    <name type="scientific">Encephalitozoon intestinalis (strain ATCC 50506)</name>
    <name type="common">Microsporidian parasite</name>
    <name type="synonym">Septata intestinalis</name>
    <dbReference type="NCBI Taxonomy" id="876142"/>
    <lineage>
        <taxon>Eukaryota</taxon>
        <taxon>Fungi</taxon>
        <taxon>Fungi incertae sedis</taxon>
        <taxon>Microsporidia</taxon>
        <taxon>Unikaryonidae</taxon>
        <taxon>Encephalitozoon</taxon>
    </lineage>
</organism>
<dbReference type="OrthoDB" id="31183at2759"/>
<dbReference type="AlphaFoldDB" id="E0S9I5"/>
<dbReference type="VEuPathDB" id="MicrosporidiaDB:Eint_100440"/>
<evidence type="ECO:0000313" key="2">
    <source>
        <dbReference type="Proteomes" id="UP000002313"/>
    </source>
</evidence>
<dbReference type="GeneID" id="9699435"/>
<reference evidence="1 2" key="1">
    <citation type="journal article" date="2010" name="Nat. Commun.">
        <title>The complete sequence of the smallest known nuclear genome from the microsporidian Encephalitozoon intestinalis.</title>
        <authorList>
            <person name="Corradi N."/>
            <person name="Pombert J.-F."/>
            <person name="Farinelli L."/>
            <person name="Didier E.S."/>
            <person name="Keeling P.J."/>
        </authorList>
    </citation>
    <scope>NUCLEOTIDE SEQUENCE [LARGE SCALE GENOMIC DNA]</scope>
    <source>
        <strain evidence="1 2">ATCC 50506</strain>
    </source>
</reference>
<reference evidence="1 2" key="2">
    <citation type="journal article" date="2012" name="Proc. Natl. Acad. Sci. U.S.A.">
        <title>Gain and loss of multiple functionally related, horizontally transferred genes in the reduced genomes of two microsporidian parasites.</title>
        <authorList>
            <person name="Pombert J.-F."/>
            <person name="Selman M."/>
            <person name="Burki F."/>
            <person name="Bardell F.T."/>
            <person name="Farinelli L."/>
            <person name="Solter L.F."/>
            <person name="Whitman D.W."/>
            <person name="Weiss L.M."/>
            <person name="Corradi N."/>
            <person name="Keeling P.J."/>
        </authorList>
    </citation>
    <scope>NUCLEOTIDE SEQUENCE [LARGE SCALE GENOMIC DNA]</scope>
    <source>
        <strain evidence="1 2">ATCC 50506</strain>
    </source>
</reference>
<evidence type="ECO:0000313" key="1">
    <source>
        <dbReference type="EMBL" id="ADM12370.1"/>
    </source>
</evidence>
<dbReference type="Proteomes" id="UP000002313">
    <property type="component" value="Chromosome X"/>
</dbReference>
<sequence length="1059" mass="125040">MSLKDQLLRLKKCRRAAHSEMKGRVRFGDTEDMDEETILELIPIQTPYTKTKSLFFDRQRQTEEEERKFNRGFSEFLKELVRYGNVKDIEYLFEYLVRRYMCDTFNPKEMIFFLLPFKKYYGQVLCISQRSDFNYFSIQPTYSYQFIGNLCLREKHFFDFFVGYFEHFKYIQDFCLDVTGYIVSGIKNTDKDFSMQFYEMISHLTKSGESDAAVKIFFEIRDHVEGVLDEFVELLEPYFAKEYLMSRKLEEVSHKEDIPHEESALFRKIYDSGNDRQILRDSSRYKDYVMWLHREELSLKSINEIEIGALKTLCGIEEKNLDGEIFDYINLFRELEDKKGLVKLLSQRFPKNVSTLIPHMGDADKAYLSEQSPWLWESLITEGNYSIVVMNMPRKMVENDLMKIMKTCLKYVKYDGNVFVDYLDEKVLFSLMDECQENVFVKNIIDTAKLMNIDLATIIIQKEFYTNPAYLNYLSEKARGFEVEMSRRLLKKAMEFSSKAHMDALCGYLQQVKDEELINDVFGWLIDKMWFYPAFYSGLRIHLEVVSKENCEKILSTKGFSKDNYDVVDRLYRYKEEVIDECLVERHHDALLSLCRKYGFCKILGNRRNEHVVDFIETTSKQNLLPKDEEDFIRYSSSLVEFGGERIVKALFQSKYIPHLIKCTTIREWNVIKVIVSELVLQYDKYRQFCFDYFLGNFSDFKGDLDLFETIVEDEASIDYQKLMDVAKNSDYSFRSSLFDILLRKLPFDSLQFVPMIAPCMIEHKKESVRILFEKHKNIMGPYVKDILQKFPELQDCMLEIDSRYLLTGAIKAYVDAPDEHHLDFMHKVLDTSGLSVSPSVLIKVVKFLGSNVSKLKGKLLTKFFEVYLKVNPEADEEIQSLLRIIYERNRCVFFQVSQASFSLCFKIFKPYADVMVKLVEEKDKDAISFITDYLYWDSEYGLPHRKMFEILFLFYCDDPDVLYARCIGSILRHNPKEIEDANDLILNSMKGDKTVIILKLLQVLYQKVYHFKKCLVKSSPYFALVVDSTRKEISSAARKLLSIIERKHNKSGYQLLQL</sequence>
<dbReference type="HOGENOM" id="CLU_289505_0_0_1"/>
<dbReference type="RefSeq" id="XP_003073730.1">
    <property type="nucleotide sequence ID" value="XM_003073684.1"/>
</dbReference>
<keyword evidence="2" id="KW-1185">Reference proteome</keyword>
<dbReference type="EMBL" id="CP001951">
    <property type="protein sequence ID" value="ADM12370.1"/>
    <property type="molecule type" value="Genomic_DNA"/>
</dbReference>